<evidence type="ECO:0000256" key="1">
    <source>
        <dbReference type="SAM" id="MobiDB-lite"/>
    </source>
</evidence>
<reference evidence="3 4" key="1">
    <citation type="submission" date="2019-12" db="EMBL/GenBank/DDBJ databases">
        <title>Rhizobium genotypes associated with high levels of biological nitrogen fixation by grain legumes in a temperate-maritime cropping system.</title>
        <authorList>
            <person name="Maluk M."/>
            <person name="Francesc Ferrando Molina F."/>
            <person name="Lopez Del Egido L."/>
            <person name="Lafos M."/>
            <person name="Langarica-Fuentes A."/>
            <person name="Gebre Yohannes G."/>
            <person name="Young M.W."/>
            <person name="Martin P."/>
            <person name="Gantlett R."/>
            <person name="Kenicer G."/>
            <person name="Hawes C."/>
            <person name="Begg G.S."/>
            <person name="Quilliam R.S."/>
            <person name="Squire G.R."/>
            <person name="Poole P.S."/>
            <person name="Young P.W."/>
            <person name="Iannetta P.M."/>
            <person name="James E.K."/>
        </authorList>
    </citation>
    <scope>NUCLEOTIDE SEQUENCE [LARGE SCALE GENOMIC DNA]</scope>
    <source>
        <strain evidence="3 4">JHI1096</strain>
    </source>
</reference>
<proteinExistence type="predicted"/>
<dbReference type="Proteomes" id="UP000471560">
    <property type="component" value="Unassembled WGS sequence"/>
</dbReference>
<evidence type="ECO:0000313" key="4">
    <source>
        <dbReference type="Proteomes" id="UP000471560"/>
    </source>
</evidence>
<dbReference type="AlphaFoldDB" id="A0A6P0BJT8"/>
<feature type="compositionally biased region" description="Acidic residues" evidence="1">
    <location>
        <begin position="1"/>
        <end position="10"/>
    </location>
</feature>
<feature type="transmembrane region" description="Helical" evidence="2">
    <location>
        <begin position="406"/>
        <end position="428"/>
    </location>
</feature>
<evidence type="ECO:0000313" key="3">
    <source>
        <dbReference type="EMBL" id="NEI38961.1"/>
    </source>
</evidence>
<feature type="transmembrane region" description="Helical" evidence="2">
    <location>
        <begin position="39"/>
        <end position="60"/>
    </location>
</feature>
<dbReference type="RefSeq" id="WP_164579389.1">
    <property type="nucleotide sequence ID" value="NZ_WUEZ01000076.1"/>
</dbReference>
<protein>
    <submittedName>
        <fullName evidence="3">Uncharacterized protein</fullName>
    </submittedName>
</protein>
<feature type="transmembrane region" description="Helical" evidence="2">
    <location>
        <begin position="482"/>
        <end position="500"/>
    </location>
</feature>
<keyword evidence="2" id="KW-0472">Membrane</keyword>
<comment type="caution">
    <text evidence="3">The sequence shown here is derived from an EMBL/GenBank/DDBJ whole genome shotgun (WGS) entry which is preliminary data.</text>
</comment>
<gene>
    <name evidence="3" type="ORF">GR204_34375</name>
</gene>
<accession>A0A6P0BJT8</accession>
<feature type="region of interest" description="Disordered" evidence="1">
    <location>
        <begin position="1"/>
        <end position="28"/>
    </location>
</feature>
<name>A0A6P0BJT8_RHILE</name>
<keyword evidence="2" id="KW-1133">Transmembrane helix</keyword>
<feature type="transmembrane region" description="Helical" evidence="2">
    <location>
        <begin position="449"/>
        <end position="470"/>
    </location>
</feature>
<dbReference type="EMBL" id="WUEZ01000076">
    <property type="protein sequence ID" value="NEI38961.1"/>
    <property type="molecule type" value="Genomic_DNA"/>
</dbReference>
<organism evidence="3 4">
    <name type="scientific">Rhizobium leguminosarum</name>
    <dbReference type="NCBI Taxonomy" id="384"/>
    <lineage>
        <taxon>Bacteria</taxon>
        <taxon>Pseudomonadati</taxon>
        <taxon>Pseudomonadota</taxon>
        <taxon>Alphaproteobacteria</taxon>
        <taxon>Hyphomicrobiales</taxon>
        <taxon>Rhizobiaceae</taxon>
        <taxon>Rhizobium/Agrobacterium group</taxon>
        <taxon>Rhizobium</taxon>
    </lineage>
</organism>
<keyword evidence="2" id="KW-0812">Transmembrane</keyword>
<sequence length="530" mass="57669">MAEENPDDDAVASSKKATPPRPAFEDEWRKKAKHVPKEIFSRAFAFFVAAFLVSLLLFFLKGNHTFVVVRELVFAELTRQQFPQNPPASKIPKINYLTVPEVGCGPQTSGDDSCGTGRVNKTTLASDVEAASSSSVNILIIDAAPSPETDCDADIRQLLVGIKRAVSSGKIVIMPRPLSTLDLPAKQMRTYFDVCRTDYPSVIDAEQKVFYGITTIEALPEIAVFSLMRVATTVDMPRTTGEHGNYRETPSLAIVAARALTDRTQDALRKSLDDAGLETRSHAIPGSSGAFSNGGANLSICNQSRKTSCEYEIDFGKMFRIKYGLDPTSRNHEVLRMVDPPSVKSTIPDQILLNVDINLIGADPNSTLDRHKSVVGPLAGGVNIANQIYAISNHLLLEEAATLETWLADLGVLLLAAAAAGVAAFGVLKCSCRRKYATQTWELEISERRIVWSWSATLLVVACLAAFASWKLISLDYENGVISFAIVGALLAFAKAVFLAENCMERLLETWLNRRVSLKPGSGSDRAEGV</sequence>
<evidence type="ECO:0000256" key="2">
    <source>
        <dbReference type="SAM" id="Phobius"/>
    </source>
</evidence>